<dbReference type="GeneID" id="18922817"/>
<gene>
    <name evidence="1" type="ORF">MELLADRAFT_106154</name>
</gene>
<dbReference type="EMBL" id="GL883105">
    <property type="protein sequence ID" value="EGG07164.1"/>
    <property type="molecule type" value="Genomic_DNA"/>
</dbReference>
<keyword evidence="2" id="KW-1185">Reference proteome</keyword>
<name>F4RKK3_MELLP</name>
<protein>
    <submittedName>
        <fullName evidence="1">Uncharacterized protein</fullName>
    </submittedName>
</protein>
<evidence type="ECO:0000313" key="1">
    <source>
        <dbReference type="EMBL" id="EGG07164.1"/>
    </source>
</evidence>
<sequence>MSQCLISFRLSKTRNTNEAFRRAKIPASDLGSKLCQMWFGREWEGKDAAWLASTLPMQAYYMTVRRLIMGAPHGSYVFNLPVRGYEGRQIEMFWSLCRVEYDKSEAAGTYTGTYRDKTRF</sequence>
<dbReference type="HOGENOM" id="CLU_2050142_0_0_1"/>
<proteinExistence type="predicted"/>
<reference evidence="2" key="1">
    <citation type="journal article" date="2011" name="Proc. Natl. Acad. Sci. U.S.A.">
        <title>Obligate biotrophy features unraveled by the genomic analysis of rust fungi.</title>
        <authorList>
            <person name="Duplessis S."/>
            <person name="Cuomo C.A."/>
            <person name="Lin Y.-C."/>
            <person name="Aerts A."/>
            <person name="Tisserant E."/>
            <person name="Veneault-Fourrey C."/>
            <person name="Joly D.L."/>
            <person name="Hacquard S."/>
            <person name="Amselem J."/>
            <person name="Cantarel B.L."/>
            <person name="Chiu R."/>
            <person name="Coutinho P.M."/>
            <person name="Feau N."/>
            <person name="Field M."/>
            <person name="Frey P."/>
            <person name="Gelhaye E."/>
            <person name="Goldberg J."/>
            <person name="Grabherr M.G."/>
            <person name="Kodira C.D."/>
            <person name="Kohler A."/>
            <person name="Kuees U."/>
            <person name="Lindquist E.A."/>
            <person name="Lucas S.M."/>
            <person name="Mago R."/>
            <person name="Mauceli E."/>
            <person name="Morin E."/>
            <person name="Murat C."/>
            <person name="Pangilinan J.L."/>
            <person name="Park R."/>
            <person name="Pearson M."/>
            <person name="Quesneville H."/>
            <person name="Rouhier N."/>
            <person name="Sakthikumar S."/>
            <person name="Salamov A.A."/>
            <person name="Schmutz J."/>
            <person name="Selles B."/>
            <person name="Shapiro H."/>
            <person name="Tanguay P."/>
            <person name="Tuskan G.A."/>
            <person name="Henrissat B."/>
            <person name="Van de Peer Y."/>
            <person name="Rouze P."/>
            <person name="Ellis J.G."/>
            <person name="Dodds P.N."/>
            <person name="Schein J.E."/>
            <person name="Zhong S."/>
            <person name="Hamelin R.C."/>
            <person name="Grigoriev I.V."/>
            <person name="Szabo L.J."/>
            <person name="Martin F."/>
        </authorList>
    </citation>
    <scope>NUCLEOTIDE SEQUENCE [LARGE SCALE GENOMIC DNA]</scope>
    <source>
        <strain evidence="2">98AG31 / pathotype 3-4-7</strain>
    </source>
</reference>
<dbReference type="AlphaFoldDB" id="F4RKK3"/>
<organism evidence="2">
    <name type="scientific">Melampsora larici-populina (strain 98AG31 / pathotype 3-4-7)</name>
    <name type="common">Poplar leaf rust fungus</name>
    <dbReference type="NCBI Taxonomy" id="747676"/>
    <lineage>
        <taxon>Eukaryota</taxon>
        <taxon>Fungi</taxon>
        <taxon>Dikarya</taxon>
        <taxon>Basidiomycota</taxon>
        <taxon>Pucciniomycotina</taxon>
        <taxon>Pucciniomycetes</taxon>
        <taxon>Pucciniales</taxon>
        <taxon>Melampsoraceae</taxon>
        <taxon>Melampsora</taxon>
    </lineage>
</organism>
<accession>F4RKK3</accession>
<dbReference type="RefSeq" id="XP_007409606.1">
    <property type="nucleotide sequence ID" value="XM_007409544.1"/>
</dbReference>
<dbReference type="VEuPathDB" id="FungiDB:MELLADRAFT_106154"/>
<dbReference type="KEGG" id="mlr:MELLADRAFT_106154"/>
<dbReference type="Proteomes" id="UP000001072">
    <property type="component" value="Unassembled WGS sequence"/>
</dbReference>
<evidence type="ECO:0000313" key="2">
    <source>
        <dbReference type="Proteomes" id="UP000001072"/>
    </source>
</evidence>
<dbReference type="InParanoid" id="F4RKK3"/>